<name>A0A917KD42_9BACL</name>
<keyword evidence="4 9" id="KW-0808">Transferase</keyword>
<evidence type="ECO:0000256" key="9">
    <source>
        <dbReference type="HAMAP-Rule" id="MF_00211"/>
    </source>
</evidence>
<proteinExistence type="inferred from homology"/>
<feature type="binding site" evidence="9">
    <location>
        <position position="169"/>
    </location>
    <ligand>
        <name>anthranilate</name>
        <dbReference type="ChEBI" id="CHEBI:16567"/>
        <label>2</label>
    </ligand>
</feature>
<feature type="domain" description="Glycosyl transferase family 3" evidence="10">
    <location>
        <begin position="78"/>
        <end position="326"/>
    </location>
</feature>
<keyword evidence="9" id="KW-0460">Magnesium</keyword>
<keyword evidence="5 9" id="KW-0822">Tryptophan biosynthesis</keyword>
<dbReference type="SUPFAM" id="SSF47648">
    <property type="entry name" value="Nucleoside phosphorylase/phosphoribosyltransferase N-terminal domain"/>
    <property type="match status" value="1"/>
</dbReference>
<evidence type="ECO:0000313" key="13">
    <source>
        <dbReference type="Proteomes" id="UP000637695"/>
    </source>
</evidence>
<dbReference type="InterPro" id="IPR017459">
    <property type="entry name" value="Glycosyl_Trfase_fam3_N_dom"/>
</dbReference>
<dbReference type="Gene3D" id="1.20.970.10">
    <property type="entry name" value="Transferase, Pyrimidine Nucleoside Phosphorylase, Chain C"/>
    <property type="match status" value="1"/>
</dbReference>
<dbReference type="PANTHER" id="PTHR43285">
    <property type="entry name" value="ANTHRANILATE PHOSPHORIBOSYLTRANSFERASE"/>
    <property type="match status" value="1"/>
</dbReference>
<dbReference type="GO" id="GO:0000287">
    <property type="term" value="F:magnesium ion binding"/>
    <property type="evidence" value="ECO:0007669"/>
    <property type="project" value="UniProtKB-UniRule"/>
</dbReference>
<feature type="binding site" evidence="9">
    <location>
        <position position="229"/>
    </location>
    <ligand>
        <name>Mg(2+)</name>
        <dbReference type="ChEBI" id="CHEBI:18420"/>
        <label>1</label>
    </ligand>
</feature>
<comment type="cofactor">
    <cofactor evidence="9">
        <name>Mg(2+)</name>
        <dbReference type="ChEBI" id="CHEBI:18420"/>
    </cofactor>
    <text evidence="9">Binds 2 magnesium ions per monomer.</text>
</comment>
<dbReference type="InterPro" id="IPR035902">
    <property type="entry name" value="Nuc_phospho_transferase"/>
</dbReference>
<dbReference type="FunFam" id="3.40.1030.10:FF:000002">
    <property type="entry name" value="Anthranilate phosphoribosyltransferase"/>
    <property type="match status" value="1"/>
</dbReference>
<comment type="caution">
    <text evidence="12">The sequence shown here is derived from an EMBL/GenBank/DDBJ whole genome shotgun (WGS) entry which is preliminary data.</text>
</comment>
<protein>
    <recommendedName>
        <fullName evidence="9">Anthranilate phosphoribosyltransferase</fullName>
        <ecNumber evidence="9">2.4.2.18</ecNumber>
    </recommendedName>
</protein>
<feature type="binding site" evidence="9">
    <location>
        <begin position="86"/>
        <end position="87"/>
    </location>
    <ligand>
        <name>5-phospho-alpha-D-ribose 1-diphosphate</name>
        <dbReference type="ChEBI" id="CHEBI:58017"/>
    </ligand>
</feature>
<evidence type="ECO:0000256" key="6">
    <source>
        <dbReference type="ARBA" id="ARBA00023141"/>
    </source>
</evidence>
<feature type="binding site" evidence="9">
    <location>
        <begin position="93"/>
        <end position="96"/>
    </location>
    <ligand>
        <name>5-phospho-alpha-D-ribose 1-diphosphate</name>
        <dbReference type="ChEBI" id="CHEBI:58017"/>
    </ligand>
</feature>
<evidence type="ECO:0000256" key="5">
    <source>
        <dbReference type="ARBA" id="ARBA00022822"/>
    </source>
</evidence>
<keyword evidence="2 9" id="KW-0028">Amino-acid biosynthesis</keyword>
<comment type="catalytic activity">
    <reaction evidence="7 9">
        <text>N-(5-phospho-beta-D-ribosyl)anthranilate + diphosphate = 5-phospho-alpha-D-ribose 1-diphosphate + anthranilate</text>
        <dbReference type="Rhea" id="RHEA:11768"/>
        <dbReference type="ChEBI" id="CHEBI:16567"/>
        <dbReference type="ChEBI" id="CHEBI:18277"/>
        <dbReference type="ChEBI" id="CHEBI:33019"/>
        <dbReference type="ChEBI" id="CHEBI:58017"/>
        <dbReference type="EC" id="2.4.2.18"/>
    </reaction>
</comment>
<comment type="function">
    <text evidence="9">Catalyzes the transfer of the phosphoribosyl group of 5-phosphorylribose-1-pyrophosphate (PRPP) to anthranilate to yield N-(5'-phosphoribosyl)-anthranilate (PRA).</text>
</comment>
<gene>
    <name evidence="9 12" type="primary">trpD</name>
    <name evidence="12" type="ORF">GCM10010885_15830</name>
</gene>
<evidence type="ECO:0000256" key="4">
    <source>
        <dbReference type="ARBA" id="ARBA00022679"/>
    </source>
</evidence>
<dbReference type="EC" id="2.4.2.18" evidence="9"/>
<feature type="binding site" evidence="9">
    <location>
        <position position="91"/>
    </location>
    <ligand>
        <name>5-phospho-alpha-D-ribose 1-diphosphate</name>
        <dbReference type="ChEBI" id="CHEBI:58017"/>
    </ligand>
</feature>
<evidence type="ECO:0000256" key="1">
    <source>
        <dbReference type="ARBA" id="ARBA00004907"/>
    </source>
</evidence>
<evidence type="ECO:0000259" key="10">
    <source>
        <dbReference type="Pfam" id="PF00591"/>
    </source>
</evidence>
<dbReference type="Pfam" id="PF02885">
    <property type="entry name" value="Glycos_trans_3N"/>
    <property type="match status" value="1"/>
</dbReference>
<organism evidence="12 13">
    <name type="scientific">Alicyclobacillus cellulosilyticus</name>
    <dbReference type="NCBI Taxonomy" id="1003997"/>
    <lineage>
        <taxon>Bacteria</taxon>
        <taxon>Bacillati</taxon>
        <taxon>Bacillota</taxon>
        <taxon>Bacilli</taxon>
        <taxon>Bacillales</taxon>
        <taxon>Alicyclobacillaceae</taxon>
        <taxon>Alicyclobacillus</taxon>
    </lineage>
</organism>
<dbReference type="HAMAP" id="MF_00211">
    <property type="entry name" value="TrpD"/>
    <property type="match status" value="1"/>
</dbReference>
<feature type="binding site" evidence="9">
    <location>
        <position position="83"/>
    </location>
    <ligand>
        <name>anthranilate</name>
        <dbReference type="ChEBI" id="CHEBI:16567"/>
        <label>1</label>
    </ligand>
</feature>
<feature type="domain" description="Glycosyl transferase family 3 N-terminal" evidence="11">
    <location>
        <begin position="7"/>
        <end position="68"/>
    </location>
</feature>
<reference evidence="12" key="1">
    <citation type="journal article" date="2014" name="Int. J. Syst. Evol. Microbiol.">
        <title>Complete genome sequence of Corynebacterium casei LMG S-19264T (=DSM 44701T), isolated from a smear-ripened cheese.</title>
        <authorList>
            <consortium name="US DOE Joint Genome Institute (JGI-PGF)"/>
            <person name="Walter F."/>
            <person name="Albersmeier A."/>
            <person name="Kalinowski J."/>
            <person name="Ruckert C."/>
        </authorList>
    </citation>
    <scope>NUCLEOTIDE SEQUENCE</scope>
    <source>
        <strain evidence="12">JCM 18487</strain>
    </source>
</reference>
<dbReference type="SUPFAM" id="SSF52418">
    <property type="entry name" value="Nucleoside phosphorylase/phosphoribosyltransferase catalytic domain"/>
    <property type="match status" value="1"/>
</dbReference>
<dbReference type="InterPro" id="IPR000312">
    <property type="entry name" value="Glycosyl_Trfase_fam3"/>
</dbReference>
<evidence type="ECO:0000256" key="3">
    <source>
        <dbReference type="ARBA" id="ARBA00022676"/>
    </source>
</evidence>
<feature type="binding site" evidence="9">
    <location>
        <position position="114"/>
    </location>
    <ligand>
        <name>anthranilate</name>
        <dbReference type="ChEBI" id="CHEBI:16567"/>
        <label>1</label>
    </ligand>
</feature>
<evidence type="ECO:0000313" key="12">
    <source>
        <dbReference type="EMBL" id="GGJ07524.1"/>
    </source>
</evidence>
<sequence>MSMAMMDALKKVVSGSALDAAEAEACMDQLMSGSASPIQIASLVTAMAVRGETVEEMVGFARAMRRHALQVENVPDGAVDTCGTGGDGANTFNISTAAAIVAAAGGVPVAKHGNRAASSRCGSADVLAALGARIDGNPETARRCLQQTRLCFLFAQSFHPAMRHAAEVRRQLGFRTIFNFLGPLTNPARVRRQVLGVPRLDLVRKMAEALKLLGCEHALVVHGAGGIDEISIVGETAVAEVKDGRICEYTIAPEDVGLARADLAAIQGGDAEENARIIQEVLSGARGPKRDVVVLNAGAVLYVGGKATRLYDGVRLAEVLIDSGAARETLTAFVRATQMESAAEVQG</sequence>
<dbReference type="Proteomes" id="UP000637695">
    <property type="component" value="Unassembled WGS sequence"/>
</dbReference>
<feature type="binding site" evidence="9">
    <location>
        <begin position="111"/>
        <end position="119"/>
    </location>
    <ligand>
        <name>5-phospho-alpha-D-ribose 1-diphosphate</name>
        <dbReference type="ChEBI" id="CHEBI:58017"/>
    </ligand>
</feature>
<keyword evidence="9" id="KW-0479">Metal-binding</keyword>
<comment type="similarity">
    <text evidence="9">Belongs to the anthranilate phosphoribosyltransferase family.</text>
</comment>
<comment type="similarity">
    <text evidence="8">In the C-terminal section; belongs to the anthranilate phosphoribosyltransferase family.</text>
</comment>
<feature type="binding site" evidence="9">
    <location>
        <position position="123"/>
    </location>
    <ligand>
        <name>5-phospho-alpha-D-ribose 1-diphosphate</name>
        <dbReference type="ChEBI" id="CHEBI:58017"/>
    </ligand>
</feature>
<evidence type="ECO:0000256" key="2">
    <source>
        <dbReference type="ARBA" id="ARBA00022605"/>
    </source>
</evidence>
<dbReference type="GO" id="GO:0004048">
    <property type="term" value="F:anthranilate phosphoribosyltransferase activity"/>
    <property type="evidence" value="ECO:0007669"/>
    <property type="project" value="UniProtKB-UniRule"/>
</dbReference>
<dbReference type="PANTHER" id="PTHR43285:SF2">
    <property type="entry name" value="ANTHRANILATE PHOSPHORIBOSYLTRANSFERASE"/>
    <property type="match status" value="1"/>
</dbReference>
<dbReference type="RefSeq" id="WP_188882278.1">
    <property type="nucleotide sequence ID" value="NZ_BMOY01000022.1"/>
</dbReference>
<dbReference type="InterPro" id="IPR005940">
    <property type="entry name" value="Anthranilate_Pribosyl_Tfrase"/>
</dbReference>
<feature type="binding site" evidence="9">
    <location>
        <position position="95"/>
    </location>
    <ligand>
        <name>Mg(2+)</name>
        <dbReference type="ChEBI" id="CHEBI:18420"/>
        <label>1</label>
    </ligand>
</feature>
<comment type="subunit">
    <text evidence="9">Homodimer.</text>
</comment>
<feature type="binding site" evidence="9">
    <location>
        <position position="83"/>
    </location>
    <ligand>
        <name>5-phospho-alpha-D-ribose 1-diphosphate</name>
        <dbReference type="ChEBI" id="CHEBI:58017"/>
    </ligand>
</feature>
<comment type="pathway">
    <text evidence="1 9">Amino-acid biosynthesis; L-tryptophan biosynthesis; L-tryptophan from chorismate: step 2/5.</text>
</comment>
<dbReference type="AlphaFoldDB" id="A0A917KD42"/>
<dbReference type="GO" id="GO:0000162">
    <property type="term" value="P:L-tryptophan biosynthetic process"/>
    <property type="evidence" value="ECO:0007669"/>
    <property type="project" value="UniProtKB-UniRule"/>
</dbReference>
<reference evidence="12" key="2">
    <citation type="submission" date="2020-09" db="EMBL/GenBank/DDBJ databases">
        <authorList>
            <person name="Sun Q."/>
            <person name="Ohkuma M."/>
        </authorList>
    </citation>
    <scope>NUCLEOTIDE SEQUENCE</scope>
    <source>
        <strain evidence="12">JCM 18487</strain>
    </source>
</reference>
<evidence type="ECO:0000259" key="11">
    <source>
        <dbReference type="Pfam" id="PF02885"/>
    </source>
</evidence>
<dbReference type="InterPro" id="IPR036320">
    <property type="entry name" value="Glycosyl_Trfase_fam3_N_dom_sf"/>
</dbReference>
<accession>A0A917KD42</accession>
<keyword evidence="6 9" id="KW-0057">Aromatic amino acid biosynthesis</keyword>
<keyword evidence="3 9" id="KW-0328">Glycosyltransferase</keyword>
<dbReference type="Gene3D" id="3.40.1030.10">
    <property type="entry name" value="Nucleoside phosphorylase/phosphoribosyltransferase catalytic domain"/>
    <property type="match status" value="1"/>
</dbReference>
<comment type="caution">
    <text evidence="9">Lacks conserved residue(s) required for the propagation of feature annotation.</text>
</comment>
<feature type="binding site" evidence="9">
    <location>
        <position position="229"/>
    </location>
    <ligand>
        <name>Mg(2+)</name>
        <dbReference type="ChEBI" id="CHEBI:18420"/>
        <label>2</label>
    </ligand>
</feature>
<dbReference type="Pfam" id="PF00591">
    <property type="entry name" value="Glycos_transf_3"/>
    <property type="match status" value="1"/>
</dbReference>
<dbReference type="NCBIfam" id="TIGR01245">
    <property type="entry name" value="trpD"/>
    <property type="match status" value="1"/>
</dbReference>
<feature type="binding site" evidence="9">
    <location>
        <position position="228"/>
    </location>
    <ligand>
        <name>Mg(2+)</name>
        <dbReference type="ChEBI" id="CHEBI:18420"/>
        <label>2</label>
    </ligand>
</feature>
<evidence type="ECO:0000256" key="8">
    <source>
        <dbReference type="ARBA" id="ARBA00061188"/>
    </source>
</evidence>
<keyword evidence="13" id="KW-1185">Reference proteome</keyword>
<dbReference type="GO" id="GO:0005829">
    <property type="term" value="C:cytosol"/>
    <property type="evidence" value="ECO:0007669"/>
    <property type="project" value="TreeGrafter"/>
</dbReference>
<dbReference type="EMBL" id="BMOY01000022">
    <property type="protein sequence ID" value="GGJ07524.1"/>
    <property type="molecule type" value="Genomic_DNA"/>
</dbReference>
<evidence type="ECO:0000256" key="7">
    <source>
        <dbReference type="ARBA" id="ARBA00052328"/>
    </source>
</evidence>